<dbReference type="GO" id="GO:0003924">
    <property type="term" value="F:GTPase activity"/>
    <property type="evidence" value="ECO:0007669"/>
    <property type="project" value="UniProtKB-UniRule"/>
</dbReference>
<dbReference type="NCBIfam" id="TIGR00157">
    <property type="entry name" value="ribosome small subunit-dependent GTPase A"/>
    <property type="match status" value="1"/>
</dbReference>
<feature type="binding site" evidence="10">
    <location>
        <position position="287"/>
    </location>
    <ligand>
        <name>Zn(2+)</name>
        <dbReference type="ChEBI" id="CHEBI:29105"/>
    </ligand>
</feature>
<evidence type="ECO:0000259" key="13">
    <source>
        <dbReference type="PROSITE" id="PS51721"/>
    </source>
</evidence>
<dbReference type="Gene3D" id="3.40.50.300">
    <property type="entry name" value="P-loop containing nucleotide triphosphate hydrolases"/>
    <property type="match status" value="1"/>
</dbReference>
<evidence type="ECO:0000256" key="1">
    <source>
        <dbReference type="ARBA" id="ARBA00022490"/>
    </source>
</evidence>
<feature type="region of interest" description="Disordered" evidence="11">
    <location>
        <begin position="313"/>
        <end position="343"/>
    </location>
</feature>
<dbReference type="SUPFAM" id="SSF52540">
    <property type="entry name" value="P-loop containing nucleoside triphosphate hydrolases"/>
    <property type="match status" value="1"/>
</dbReference>
<dbReference type="PROSITE" id="PS51721">
    <property type="entry name" value="G_CP"/>
    <property type="match status" value="1"/>
</dbReference>
<dbReference type="CDD" id="cd01854">
    <property type="entry name" value="YjeQ_EngC"/>
    <property type="match status" value="1"/>
</dbReference>
<evidence type="ECO:0000256" key="8">
    <source>
        <dbReference type="ARBA" id="ARBA00022884"/>
    </source>
</evidence>
<keyword evidence="5 10" id="KW-0547">Nucleotide-binding</keyword>
<feature type="binding site" evidence="10">
    <location>
        <position position="274"/>
    </location>
    <ligand>
        <name>Zn(2+)</name>
        <dbReference type="ChEBI" id="CHEBI:29105"/>
    </ligand>
</feature>
<evidence type="ECO:0000256" key="2">
    <source>
        <dbReference type="ARBA" id="ARBA00022517"/>
    </source>
</evidence>
<comment type="subunit">
    <text evidence="10">Monomer. Associates with 30S ribosomal subunit, binds 16S rRNA.</text>
</comment>
<keyword evidence="3 10" id="KW-0479">Metal-binding</keyword>
<keyword evidence="2 10" id="KW-0690">Ribosome biogenesis</keyword>
<keyword evidence="4 10" id="KW-0699">rRNA-binding</keyword>
<reference evidence="15" key="1">
    <citation type="submission" date="2016-10" db="EMBL/GenBank/DDBJ databases">
        <authorList>
            <person name="Varghese N."/>
            <person name="Submissions S."/>
        </authorList>
    </citation>
    <scope>NUCLEOTIDE SEQUENCE [LARGE SCALE GENOMIC DNA]</scope>
    <source>
        <strain evidence="15">DSM 26879</strain>
    </source>
</reference>
<organism evidence="14 15">
    <name type="scientific">Yoonia tamlensis</name>
    <dbReference type="NCBI Taxonomy" id="390270"/>
    <lineage>
        <taxon>Bacteria</taxon>
        <taxon>Pseudomonadati</taxon>
        <taxon>Pseudomonadota</taxon>
        <taxon>Alphaproteobacteria</taxon>
        <taxon>Rhodobacterales</taxon>
        <taxon>Paracoccaceae</taxon>
        <taxon>Yoonia</taxon>
    </lineage>
</organism>
<feature type="binding site" evidence="10">
    <location>
        <position position="281"/>
    </location>
    <ligand>
        <name>Zn(2+)</name>
        <dbReference type="ChEBI" id="CHEBI:29105"/>
    </ligand>
</feature>
<dbReference type="InterPro" id="IPR004881">
    <property type="entry name" value="Ribosome_biogen_GTPase_RsgA"/>
</dbReference>
<sequence>MTEFSRDALGWSPFFMSQLDIADLETLTPARIATVHRDRVVGFSEIGNLELTLDPEITTAAVAVGDWVLAATEQHRVIRVLDRKTELSRSTEFHTGDKQLIAANLDTLFITSSCNNDFNVARLERYLALAHDAMVTPVILLTKADQCEDPDSYVDQARALGRGLEVIALDAKSGDVAAVLAPWCGKGQTVALSGSSGVGKTTVANALTGGNAITQDIREDDARGRHTTTGRSLHAMPSGGWLIDTPGMRGLGMAEAAFGIDATFPEISELVTRCKFRDCDHDSEPGCAVQAAIAAGDIDPERLRRFKKLKRENTHATETIAQSRERAKKFSKNVKRAMKKKGR</sequence>
<dbReference type="GO" id="GO:0019843">
    <property type="term" value="F:rRNA binding"/>
    <property type="evidence" value="ECO:0007669"/>
    <property type="project" value="UniProtKB-KW"/>
</dbReference>
<keyword evidence="9 10" id="KW-0342">GTP-binding</keyword>
<keyword evidence="8 10" id="KW-0694">RNA-binding</keyword>
<gene>
    <name evidence="10" type="primary">rsgA</name>
    <name evidence="14" type="ORF">SAMN04488005_2105</name>
</gene>
<dbReference type="HAMAP" id="MF_01820">
    <property type="entry name" value="GTPase_RsgA"/>
    <property type="match status" value="1"/>
</dbReference>
<evidence type="ECO:0000256" key="11">
    <source>
        <dbReference type="SAM" id="MobiDB-lite"/>
    </source>
</evidence>
<comment type="subcellular location">
    <subcellularLocation>
        <location evidence="10">Cytoplasm</location>
    </subcellularLocation>
</comment>
<feature type="compositionally biased region" description="Basic residues" evidence="11">
    <location>
        <begin position="326"/>
        <end position="343"/>
    </location>
</feature>
<keyword evidence="6 10" id="KW-0378">Hydrolase</keyword>
<dbReference type="GO" id="GO:0005525">
    <property type="term" value="F:GTP binding"/>
    <property type="evidence" value="ECO:0007669"/>
    <property type="project" value="UniProtKB-UniRule"/>
</dbReference>
<comment type="function">
    <text evidence="10">One of several proteins that assist in the late maturation steps of the functional core of the 30S ribosomal subunit. Helps release RbfA from mature subunits. May play a role in the assembly of ribosomal proteins into the subunit. Circularly permuted GTPase that catalyzes slow GTP hydrolysis, GTPase activity is stimulated by the 30S ribosomal subunit.</text>
</comment>
<feature type="binding site" evidence="10">
    <location>
        <begin position="194"/>
        <end position="202"/>
    </location>
    <ligand>
        <name>GTP</name>
        <dbReference type="ChEBI" id="CHEBI:37565"/>
    </ligand>
</feature>
<dbReference type="GO" id="GO:0042274">
    <property type="term" value="P:ribosomal small subunit biogenesis"/>
    <property type="evidence" value="ECO:0007669"/>
    <property type="project" value="UniProtKB-UniRule"/>
</dbReference>
<dbReference type="PROSITE" id="PS50936">
    <property type="entry name" value="ENGC_GTPASE"/>
    <property type="match status" value="1"/>
</dbReference>
<dbReference type="AlphaFoldDB" id="A0A1I6GS82"/>
<protein>
    <recommendedName>
        <fullName evidence="10">Small ribosomal subunit biogenesis GTPase RsgA</fullName>
        <ecNumber evidence="10">3.6.1.-</ecNumber>
    </recommendedName>
</protein>
<dbReference type="PANTHER" id="PTHR32120:SF10">
    <property type="entry name" value="SMALL RIBOSOMAL SUBUNIT BIOGENESIS GTPASE RSGA"/>
    <property type="match status" value="1"/>
</dbReference>
<proteinExistence type="inferred from homology"/>
<dbReference type="GO" id="GO:0005737">
    <property type="term" value="C:cytoplasm"/>
    <property type="evidence" value="ECO:0007669"/>
    <property type="project" value="UniProtKB-SubCell"/>
</dbReference>
<keyword evidence="15" id="KW-1185">Reference proteome</keyword>
<feature type="binding site" evidence="10">
    <location>
        <position position="279"/>
    </location>
    <ligand>
        <name>Zn(2+)</name>
        <dbReference type="ChEBI" id="CHEBI:29105"/>
    </ligand>
</feature>
<comment type="similarity">
    <text evidence="10">Belongs to the TRAFAC class YlqF/YawG GTPase family. RsgA subfamily.</text>
</comment>
<dbReference type="Pfam" id="PF03193">
    <property type="entry name" value="RsgA_GTPase"/>
    <property type="match status" value="1"/>
</dbReference>
<feature type="domain" description="EngC GTPase" evidence="12">
    <location>
        <begin position="103"/>
        <end position="249"/>
    </location>
</feature>
<evidence type="ECO:0000256" key="6">
    <source>
        <dbReference type="ARBA" id="ARBA00022801"/>
    </source>
</evidence>
<dbReference type="STRING" id="390270.SAMN04488005_2105"/>
<dbReference type="PANTHER" id="PTHR32120">
    <property type="entry name" value="SMALL RIBOSOMAL SUBUNIT BIOGENESIS GTPASE RSGA"/>
    <property type="match status" value="1"/>
</dbReference>
<dbReference type="EMBL" id="FOYP01000001">
    <property type="protein sequence ID" value="SFR45113.1"/>
    <property type="molecule type" value="Genomic_DNA"/>
</dbReference>
<accession>A0A1I6GS82</accession>
<dbReference type="EC" id="3.6.1.-" evidence="10"/>
<dbReference type="RefSeq" id="WP_242650997.1">
    <property type="nucleotide sequence ID" value="NZ_FOYP01000001.1"/>
</dbReference>
<evidence type="ECO:0000313" key="15">
    <source>
        <dbReference type="Proteomes" id="UP000199478"/>
    </source>
</evidence>
<evidence type="ECO:0000256" key="3">
    <source>
        <dbReference type="ARBA" id="ARBA00022723"/>
    </source>
</evidence>
<evidence type="ECO:0000259" key="12">
    <source>
        <dbReference type="PROSITE" id="PS50936"/>
    </source>
</evidence>
<comment type="cofactor">
    <cofactor evidence="10">
        <name>Zn(2+)</name>
        <dbReference type="ChEBI" id="CHEBI:29105"/>
    </cofactor>
    <text evidence="10">Binds 1 zinc ion per subunit.</text>
</comment>
<dbReference type="Proteomes" id="UP000199478">
    <property type="component" value="Unassembled WGS sequence"/>
</dbReference>
<evidence type="ECO:0000256" key="7">
    <source>
        <dbReference type="ARBA" id="ARBA00022833"/>
    </source>
</evidence>
<evidence type="ECO:0000256" key="4">
    <source>
        <dbReference type="ARBA" id="ARBA00022730"/>
    </source>
</evidence>
<feature type="domain" description="CP-type G" evidence="13">
    <location>
        <begin position="97"/>
        <end position="251"/>
    </location>
</feature>
<keyword evidence="7 10" id="KW-0862">Zinc</keyword>
<evidence type="ECO:0000256" key="10">
    <source>
        <dbReference type="HAMAP-Rule" id="MF_01820"/>
    </source>
</evidence>
<keyword evidence="1 10" id="KW-0963">Cytoplasm</keyword>
<feature type="binding site" evidence="10">
    <location>
        <begin position="142"/>
        <end position="145"/>
    </location>
    <ligand>
        <name>GTP</name>
        <dbReference type="ChEBI" id="CHEBI:37565"/>
    </ligand>
</feature>
<evidence type="ECO:0000256" key="5">
    <source>
        <dbReference type="ARBA" id="ARBA00022741"/>
    </source>
</evidence>
<dbReference type="InterPro" id="IPR027417">
    <property type="entry name" value="P-loop_NTPase"/>
</dbReference>
<dbReference type="InterPro" id="IPR010914">
    <property type="entry name" value="RsgA_GTPase_dom"/>
</dbReference>
<dbReference type="Gene3D" id="1.10.40.50">
    <property type="entry name" value="Probable gtpase engc, domain 3"/>
    <property type="match status" value="1"/>
</dbReference>
<evidence type="ECO:0000313" key="14">
    <source>
        <dbReference type="EMBL" id="SFR45113.1"/>
    </source>
</evidence>
<evidence type="ECO:0000256" key="9">
    <source>
        <dbReference type="ARBA" id="ARBA00023134"/>
    </source>
</evidence>
<dbReference type="InterPro" id="IPR030378">
    <property type="entry name" value="G_CP_dom"/>
</dbReference>
<name>A0A1I6GS82_9RHOB</name>
<dbReference type="GO" id="GO:0046872">
    <property type="term" value="F:metal ion binding"/>
    <property type="evidence" value="ECO:0007669"/>
    <property type="project" value="UniProtKB-KW"/>
</dbReference>